<evidence type="ECO:0000313" key="1">
    <source>
        <dbReference type="EMBL" id="KZS64744.1"/>
    </source>
</evidence>
<dbReference type="PANTHER" id="PTHR35446:SF2">
    <property type="entry name" value="CARBOXYMUCONOLACTONE DECARBOXYLASE-LIKE DOMAIN-CONTAINING PROTEIN"/>
    <property type="match status" value="1"/>
</dbReference>
<dbReference type="SUPFAM" id="SSF69118">
    <property type="entry name" value="AhpD-like"/>
    <property type="match status" value="1"/>
</dbReference>
<organism evidence="1 2">
    <name type="scientific">Mycobacterium ostraviense</name>
    <dbReference type="NCBI Taxonomy" id="2738409"/>
    <lineage>
        <taxon>Bacteria</taxon>
        <taxon>Bacillati</taxon>
        <taxon>Actinomycetota</taxon>
        <taxon>Actinomycetes</taxon>
        <taxon>Mycobacteriales</taxon>
        <taxon>Mycobacteriaceae</taxon>
        <taxon>Mycobacterium</taxon>
    </lineage>
</organism>
<dbReference type="EMBL" id="LWCI01000077">
    <property type="protein sequence ID" value="KZS64744.1"/>
    <property type="molecule type" value="Genomic_DNA"/>
</dbReference>
<protein>
    <recommendedName>
        <fullName evidence="3">Carboxymuconolactone decarboxylase-like domain-containing protein</fullName>
    </recommendedName>
</protein>
<reference evidence="2" key="1">
    <citation type="submission" date="2016-04" db="EMBL/GenBank/DDBJ databases">
        <authorList>
            <person name="Strapagiel D."/>
            <person name="Borowka P."/>
            <person name="Marciniak B."/>
            <person name="Bakula Z."/>
            <person name="Van Ingen J."/>
            <person name="Safianowska A."/>
            <person name="Dziadek J."/>
            <person name="Jagielski T."/>
        </authorList>
    </citation>
    <scope>NUCLEOTIDE SEQUENCE [LARGE SCALE GENOMIC DNA]</scope>
    <source>
        <strain evidence="2">1010001458</strain>
    </source>
</reference>
<dbReference type="PANTHER" id="PTHR35446">
    <property type="entry name" value="SI:CH211-175M2.5"/>
    <property type="match status" value="1"/>
</dbReference>
<evidence type="ECO:0000313" key="2">
    <source>
        <dbReference type="Proteomes" id="UP000077342"/>
    </source>
</evidence>
<gene>
    <name evidence="1" type="ORF">A4G28_12555</name>
</gene>
<dbReference type="AlphaFoldDB" id="A0A162DA95"/>
<comment type="caution">
    <text evidence="1">The sequence shown here is derived from an EMBL/GenBank/DDBJ whole genome shotgun (WGS) entry which is preliminary data.</text>
</comment>
<sequence>MRLHSVARSRFGTRLVFAALRAATRRDIPDIIKMRHYRPRFFGKPFFVLVQAVMRGPSPWTVGERELFAAFVSEQNRCQFCATTHEAVASAVLDPATTVAAVSDWCTAAVDDRVRATLGLLEKLTRTPDEIGPPDVRAVLDTGVSPEAVRDAIEVCGLFNTINRVADGLDFRLPTTAERAFNARVLLRLGYR</sequence>
<proteinExistence type="predicted"/>
<name>A0A162DA95_9MYCO</name>
<dbReference type="RefSeq" id="WP_075509797.1">
    <property type="nucleotide sequence ID" value="NZ_CP089224.1"/>
</dbReference>
<dbReference type="Gene3D" id="1.20.1290.10">
    <property type="entry name" value="AhpD-like"/>
    <property type="match status" value="1"/>
</dbReference>
<accession>A0A162DA95</accession>
<keyword evidence="2" id="KW-1185">Reference proteome</keyword>
<dbReference type="InterPro" id="IPR029032">
    <property type="entry name" value="AhpD-like"/>
</dbReference>
<dbReference type="Proteomes" id="UP000077342">
    <property type="component" value="Unassembled WGS sequence"/>
</dbReference>
<evidence type="ECO:0008006" key="3">
    <source>
        <dbReference type="Google" id="ProtNLM"/>
    </source>
</evidence>